<evidence type="ECO:0000313" key="1">
    <source>
        <dbReference type="EMBL" id="KAG8535010.1"/>
    </source>
</evidence>
<organism evidence="1 2">
    <name type="scientific">Engystomops pustulosus</name>
    <name type="common">Tungara frog</name>
    <name type="synonym">Physalaemus pustulosus</name>
    <dbReference type="NCBI Taxonomy" id="76066"/>
    <lineage>
        <taxon>Eukaryota</taxon>
        <taxon>Metazoa</taxon>
        <taxon>Chordata</taxon>
        <taxon>Craniata</taxon>
        <taxon>Vertebrata</taxon>
        <taxon>Euteleostomi</taxon>
        <taxon>Amphibia</taxon>
        <taxon>Batrachia</taxon>
        <taxon>Anura</taxon>
        <taxon>Neobatrachia</taxon>
        <taxon>Hyloidea</taxon>
        <taxon>Leptodactylidae</taxon>
        <taxon>Leiuperinae</taxon>
        <taxon>Engystomops</taxon>
    </lineage>
</organism>
<dbReference type="Proteomes" id="UP000824782">
    <property type="component" value="Unassembled WGS sequence"/>
</dbReference>
<sequence length="81" mass="8849">MQSSAHWTCTARCGPAQRSCTRPPAYPNLSCTRHGGGGGRGRVISNWQNYKSQHPGHILTLSIRSLLVHLEPPLKGEEFGP</sequence>
<gene>
    <name evidence="1" type="ORF">GDO81_029694</name>
</gene>
<dbReference type="EMBL" id="WNYA01081944">
    <property type="protein sequence ID" value="KAG8535010.1"/>
    <property type="molecule type" value="Genomic_DNA"/>
</dbReference>
<name>A0AAV6YJ48_ENGPU</name>
<keyword evidence="2" id="KW-1185">Reference proteome</keyword>
<dbReference type="AlphaFoldDB" id="A0AAV6YJ48"/>
<evidence type="ECO:0000313" key="2">
    <source>
        <dbReference type="Proteomes" id="UP000824782"/>
    </source>
</evidence>
<protein>
    <submittedName>
        <fullName evidence="1">Uncharacterized protein</fullName>
    </submittedName>
</protein>
<accession>A0AAV6YJ48</accession>
<comment type="caution">
    <text evidence="1">The sequence shown here is derived from an EMBL/GenBank/DDBJ whole genome shotgun (WGS) entry which is preliminary data.</text>
</comment>
<reference evidence="1" key="1">
    <citation type="thesis" date="2020" institute="ProQuest LLC" country="789 East Eisenhower Parkway, Ann Arbor, MI, USA">
        <title>Comparative Genomics and Chromosome Evolution.</title>
        <authorList>
            <person name="Mudd A.B."/>
        </authorList>
    </citation>
    <scope>NUCLEOTIDE SEQUENCE</scope>
    <source>
        <strain evidence="1">237g6f4</strain>
        <tissue evidence="1">Blood</tissue>
    </source>
</reference>
<proteinExistence type="predicted"/>